<keyword evidence="3" id="KW-0812">Transmembrane</keyword>
<dbReference type="InterPro" id="IPR045584">
    <property type="entry name" value="Pilin-like"/>
</dbReference>
<evidence type="ECO:0000313" key="5">
    <source>
        <dbReference type="Proteomes" id="UP000502297"/>
    </source>
</evidence>
<evidence type="ECO:0000256" key="3">
    <source>
        <dbReference type="SAM" id="Phobius"/>
    </source>
</evidence>
<gene>
    <name evidence="4" type="ORF">G8E00_14375</name>
</gene>
<name>A0A6G8RYR0_9GAMM</name>
<accession>A0A6G8RYR0</accession>
<dbReference type="KEGG" id="asha:G8E00_14375"/>
<dbReference type="Gene3D" id="3.30.700.10">
    <property type="entry name" value="Glycoprotein, Type 4 Pilin"/>
    <property type="match status" value="1"/>
</dbReference>
<organism evidence="4 5">
    <name type="scientific">Acinetobacter shaoyimingii</name>
    <dbReference type="NCBI Taxonomy" id="2715164"/>
    <lineage>
        <taxon>Bacteria</taxon>
        <taxon>Pseudomonadati</taxon>
        <taxon>Pseudomonadota</taxon>
        <taxon>Gammaproteobacteria</taxon>
        <taxon>Moraxellales</taxon>
        <taxon>Moraxellaceae</taxon>
        <taxon>Acinetobacter</taxon>
    </lineage>
</organism>
<dbReference type="EMBL" id="CP049801">
    <property type="protein sequence ID" value="QIO07037.1"/>
    <property type="molecule type" value="Genomic_DNA"/>
</dbReference>
<dbReference type="Proteomes" id="UP000502297">
    <property type="component" value="Chromosome"/>
</dbReference>
<dbReference type="AlphaFoldDB" id="A0A6G8RYR0"/>
<dbReference type="InterPro" id="IPR012902">
    <property type="entry name" value="N_methyl_site"/>
</dbReference>
<dbReference type="NCBIfam" id="TIGR02532">
    <property type="entry name" value="IV_pilin_GFxxxE"/>
    <property type="match status" value="1"/>
</dbReference>
<dbReference type="PROSITE" id="PS00409">
    <property type="entry name" value="PROKAR_NTER_METHYL"/>
    <property type="match status" value="1"/>
</dbReference>
<evidence type="ECO:0000256" key="2">
    <source>
        <dbReference type="ARBA" id="ARBA00022481"/>
    </source>
</evidence>
<dbReference type="Pfam" id="PF07963">
    <property type="entry name" value="N_methyl"/>
    <property type="match status" value="1"/>
</dbReference>
<feature type="transmembrane region" description="Helical" evidence="3">
    <location>
        <begin position="6"/>
        <end position="30"/>
    </location>
</feature>
<evidence type="ECO:0000256" key="1">
    <source>
        <dbReference type="ARBA" id="ARBA00005233"/>
    </source>
</evidence>
<keyword evidence="2" id="KW-0488">Methylation</keyword>
<dbReference type="RefSeq" id="WP_166225705.1">
    <property type="nucleotide sequence ID" value="NZ_CP049801.1"/>
</dbReference>
<protein>
    <submittedName>
        <fullName evidence="4">Prepilin-type N-terminal cleavage/methylation domain-containing protein</fullName>
    </submittedName>
</protein>
<keyword evidence="5" id="KW-1185">Reference proteome</keyword>
<proteinExistence type="inferred from homology"/>
<dbReference type="PANTHER" id="PTHR30093:SF34">
    <property type="entry name" value="PREPILIN PEPTIDASE-DEPENDENT PROTEIN D"/>
    <property type="match status" value="1"/>
</dbReference>
<dbReference type="SUPFAM" id="SSF54523">
    <property type="entry name" value="Pili subunits"/>
    <property type="match status" value="1"/>
</dbReference>
<reference evidence="4 5" key="1">
    <citation type="submission" date="2020-03" db="EMBL/GenBank/DDBJ databases">
        <authorList>
            <person name="Zhu W."/>
        </authorList>
    </citation>
    <scope>NUCLEOTIDE SEQUENCE [LARGE SCALE GENOMIC DNA]</scope>
    <source>
        <strain evidence="4 5">323-1</strain>
    </source>
</reference>
<dbReference type="PANTHER" id="PTHR30093">
    <property type="entry name" value="GENERAL SECRETION PATHWAY PROTEIN G"/>
    <property type="match status" value="1"/>
</dbReference>
<keyword evidence="3" id="KW-1133">Transmembrane helix</keyword>
<keyword evidence="3" id="KW-0472">Membrane</keyword>
<evidence type="ECO:0000313" key="4">
    <source>
        <dbReference type="EMBL" id="QIO07037.1"/>
    </source>
</evidence>
<sequence>MNVQKGFTLIELMIVVAIIGILAAIAIPAYQNYTRNASDKACLGETKAYANVALVEFLDPNKTTADIPEPPSGGACTEITKPEDISSGVTGTINKGNHATVSCDLNNGATCKLVKE</sequence>
<comment type="similarity">
    <text evidence="1">Belongs to the N-Me-Phe pilin family.</text>
</comment>